<dbReference type="Gene3D" id="2.30.30.1060">
    <property type="match status" value="1"/>
</dbReference>
<evidence type="ECO:0000259" key="2">
    <source>
        <dbReference type="Pfam" id="PF11160"/>
    </source>
</evidence>
<feature type="region of interest" description="Disordered" evidence="1">
    <location>
        <begin position="1"/>
        <end position="20"/>
    </location>
</feature>
<feature type="compositionally biased region" description="Basic and acidic residues" evidence="1">
    <location>
        <begin position="1"/>
        <end position="11"/>
    </location>
</feature>
<organism evidence="3 4">
    <name type="scientific">Caballeronia sordidicola</name>
    <name type="common">Burkholderia sordidicola</name>
    <dbReference type="NCBI Taxonomy" id="196367"/>
    <lineage>
        <taxon>Bacteria</taxon>
        <taxon>Pseudomonadati</taxon>
        <taxon>Pseudomonadota</taxon>
        <taxon>Betaproteobacteria</taxon>
        <taxon>Burkholderiales</taxon>
        <taxon>Burkholderiaceae</taxon>
        <taxon>Caballeronia</taxon>
    </lineage>
</organism>
<evidence type="ECO:0000313" key="3">
    <source>
        <dbReference type="EMBL" id="SAL35124.1"/>
    </source>
</evidence>
<dbReference type="EMBL" id="FCOC02000010">
    <property type="protein sequence ID" value="SAL35124.1"/>
    <property type="molecule type" value="Genomic_DNA"/>
</dbReference>
<name>A0A158GSI6_CABSO</name>
<dbReference type="InterPro" id="IPR021331">
    <property type="entry name" value="Hva1_TUDOR"/>
</dbReference>
<protein>
    <submittedName>
        <fullName evidence="3">PF11160 family protein</fullName>
    </submittedName>
</protein>
<evidence type="ECO:0000313" key="4">
    <source>
        <dbReference type="Proteomes" id="UP000054893"/>
    </source>
</evidence>
<feature type="domain" description="Hypervirulence associated protein TUDOR" evidence="2">
    <location>
        <begin position="9"/>
        <end position="66"/>
    </location>
</feature>
<reference evidence="3 4" key="1">
    <citation type="submission" date="2016-01" db="EMBL/GenBank/DDBJ databases">
        <authorList>
            <person name="Oliw E.H."/>
        </authorList>
    </citation>
    <scope>NUCLEOTIDE SEQUENCE [LARGE SCALE GENOMIC DNA]</scope>
    <source>
        <strain evidence="3">LMG 22029</strain>
    </source>
</reference>
<sequence length="71" mass="7758">MSQTFKVKDHVSWNTPQGETSGRVTRVIKEHTKLDGHAVSATADDPSYEVESEKSGKRAVHKGGALHKVKS</sequence>
<accession>A0A158GSI6</accession>
<dbReference type="OrthoDB" id="71751at2"/>
<dbReference type="Pfam" id="PF11160">
    <property type="entry name" value="Hva1_TUDOR"/>
    <property type="match status" value="1"/>
</dbReference>
<proteinExistence type="predicted"/>
<feature type="compositionally biased region" description="Basic residues" evidence="1">
    <location>
        <begin position="57"/>
        <end position="71"/>
    </location>
</feature>
<gene>
    <name evidence="3" type="ORF">AWB64_03449</name>
</gene>
<dbReference type="Proteomes" id="UP000054893">
    <property type="component" value="Unassembled WGS sequence"/>
</dbReference>
<dbReference type="RefSeq" id="WP_060856597.1">
    <property type="nucleotide sequence ID" value="NZ_FCOC02000010.1"/>
</dbReference>
<dbReference type="AlphaFoldDB" id="A0A158GSI6"/>
<feature type="region of interest" description="Disordered" evidence="1">
    <location>
        <begin position="38"/>
        <end position="71"/>
    </location>
</feature>
<evidence type="ECO:0000256" key="1">
    <source>
        <dbReference type="SAM" id="MobiDB-lite"/>
    </source>
</evidence>